<feature type="transmembrane region" description="Helical" evidence="1">
    <location>
        <begin position="110"/>
        <end position="134"/>
    </location>
</feature>
<reference evidence="2 3" key="1">
    <citation type="submission" date="2012-03" db="EMBL/GenBank/DDBJ databases">
        <title>The Genome Sequence of Bartonella elizabethae Re6043vi.</title>
        <authorList>
            <consortium name="The Broad Institute Genome Sequencing Platform"/>
            <consortium name="The Broad Institute Genome Sequencing Center for Infectious Disease"/>
            <person name="Feldgarden M."/>
            <person name="Kirby J."/>
            <person name="Kosoy M."/>
            <person name="Birtles R."/>
            <person name="Probert W.S."/>
            <person name="Chiaraviglio L."/>
            <person name="Young S.K."/>
            <person name="Zeng Q."/>
            <person name="Gargeya S."/>
            <person name="Fitzgerald M."/>
            <person name="Haas B."/>
            <person name="Abouelleil A."/>
            <person name="Alvarado L."/>
            <person name="Arachchi H.M."/>
            <person name="Berlin A."/>
            <person name="Chapman S.B."/>
            <person name="Gearin G."/>
            <person name="Goldberg J."/>
            <person name="Griggs A."/>
            <person name="Gujja S."/>
            <person name="Hansen M."/>
            <person name="Heiman D."/>
            <person name="Howarth C."/>
            <person name="Larimer J."/>
            <person name="Lui A."/>
            <person name="MacDonald P.J.P."/>
            <person name="McCowen C."/>
            <person name="Montmayeur A."/>
            <person name="Murphy C."/>
            <person name="Neiman D."/>
            <person name="Pearson M."/>
            <person name="Priest M."/>
            <person name="Roberts A."/>
            <person name="Saif S."/>
            <person name="Shea T."/>
            <person name="Sisk P."/>
            <person name="Stolte C."/>
            <person name="Sykes S."/>
            <person name="Wortman J."/>
            <person name="Nusbaum C."/>
            <person name="Birren B."/>
        </authorList>
    </citation>
    <scope>NUCLEOTIDE SEQUENCE [LARGE SCALE GENOMIC DNA]</scope>
    <source>
        <strain evidence="2 3">Re6043vi</strain>
    </source>
</reference>
<organism evidence="2 3">
    <name type="scientific">Bartonella elizabethae Re6043vi</name>
    <dbReference type="NCBI Taxonomy" id="1094554"/>
    <lineage>
        <taxon>Bacteria</taxon>
        <taxon>Pseudomonadati</taxon>
        <taxon>Pseudomonadota</taxon>
        <taxon>Alphaproteobacteria</taxon>
        <taxon>Hyphomicrobiales</taxon>
        <taxon>Bartonellaceae</taxon>
        <taxon>Bartonella</taxon>
    </lineage>
</organism>
<dbReference type="InterPro" id="IPR010390">
    <property type="entry name" value="ABC-2_transporter-like"/>
</dbReference>
<dbReference type="PANTHER" id="PTHR36832:SF1">
    <property type="entry name" value="SLR1174 PROTEIN"/>
    <property type="match status" value="1"/>
</dbReference>
<feature type="transmembrane region" description="Helical" evidence="1">
    <location>
        <begin position="186"/>
        <end position="208"/>
    </location>
</feature>
<comment type="caution">
    <text evidence="2">The sequence shown here is derived from an EMBL/GenBank/DDBJ whole genome shotgun (WGS) entry which is preliminary data.</text>
</comment>
<dbReference type="Proteomes" id="UP000008942">
    <property type="component" value="Unassembled WGS sequence"/>
</dbReference>
<protein>
    <recommendedName>
        <fullName evidence="4">ABC transporter permease</fullName>
    </recommendedName>
</protein>
<dbReference type="PANTHER" id="PTHR36832">
    <property type="entry name" value="SLR1174 PROTEIN-RELATED"/>
    <property type="match status" value="1"/>
</dbReference>
<gene>
    <name evidence="2" type="ORF">MCU_00198</name>
</gene>
<dbReference type="Pfam" id="PF06182">
    <property type="entry name" value="ABC2_membrane_6"/>
    <property type="match status" value="1"/>
</dbReference>
<evidence type="ECO:0008006" key="4">
    <source>
        <dbReference type="Google" id="ProtNLM"/>
    </source>
</evidence>
<proteinExistence type="predicted"/>
<evidence type="ECO:0000256" key="1">
    <source>
        <dbReference type="SAM" id="Phobius"/>
    </source>
</evidence>
<keyword evidence="1" id="KW-0472">Membrane</keyword>
<feature type="transmembrane region" description="Helical" evidence="1">
    <location>
        <begin position="146"/>
        <end position="179"/>
    </location>
</feature>
<feature type="transmembrane region" description="Helical" evidence="1">
    <location>
        <begin position="243"/>
        <end position="262"/>
    </location>
</feature>
<feature type="transmembrane region" description="Helical" evidence="1">
    <location>
        <begin position="6"/>
        <end position="25"/>
    </location>
</feature>
<keyword evidence="1" id="KW-0812">Transmembrane</keyword>
<keyword evidence="3" id="KW-1185">Reference proteome</keyword>
<keyword evidence="1" id="KW-1133">Transmembrane helix</keyword>
<evidence type="ECO:0000313" key="3">
    <source>
        <dbReference type="Proteomes" id="UP000008942"/>
    </source>
</evidence>
<name>A0ABN0GMH2_BAREL</name>
<dbReference type="EMBL" id="AILW01000002">
    <property type="protein sequence ID" value="EJF84620.1"/>
    <property type="molecule type" value="Genomic_DNA"/>
</dbReference>
<evidence type="ECO:0000313" key="2">
    <source>
        <dbReference type="EMBL" id="EJF84620.1"/>
    </source>
</evidence>
<accession>A0ABN0GMH2</accession>
<sequence>MLNLKNFSNHCFALFLFAKNGLLTILSDRAMFFTDIVMGTLSPFVIQLLLWNALFSDTNDSINGFGFHDMMYYYAFALIFSRLNNGYGLIQSFSQHVKDGKLEVYLTKPFSYMMQMLFTFLGESVLYAVPLLAIFAVKLSLSSESILALLIAFLLFFLIVVFSQLLCFFLSFAIALLSFWVIEYNILLSFSILSSALLGGTLLPPSFWPTWLIPLMQFNPYRFTISAPAEFLSTHDLKVFEQFIVGCVFYILCLLFFIHIAWKKGMKAYHGAGG</sequence>
<feature type="transmembrane region" description="Helical" evidence="1">
    <location>
        <begin position="32"/>
        <end position="51"/>
    </location>
</feature>